<accession>A0A5N4D996</accession>
<evidence type="ECO:0000313" key="2">
    <source>
        <dbReference type="EMBL" id="KAB1267723.1"/>
    </source>
</evidence>
<evidence type="ECO:0000313" key="3">
    <source>
        <dbReference type="Proteomes" id="UP000299084"/>
    </source>
</evidence>
<sequence>MDWESERGPALTAAPRVRPQAARLGVVAWAWPDRGRGGGGGGACVWNATRGRVQVGSFEPKPAATAAVARVGAHGLRVAPVVSLARAAPETRRRSARELWCFSLVAPPEKASPRASGLPPAARSHLLEPRPPSLLQRLQRRARGERVTRTPMMDAQTWRVGCRCLLLLALVGFTRSEGMQSCEEVRKLFQGLPDSPRAGKARMVGSGLCAWARAGTSRAPALRSPGSEDGLSDDFLAPLAAQVNPGEANGEVRCGHPERSAAPGTLTMPAAEPRSGLSADALVEASKADSWAQRGLHRVSVPSGNFPSAPPEGLGLLLSRTVDGEIAPQCPGTKPSFSGTRTAQYVSSLHPLNIRRLHCLHHQSASCVQRGEGRVWGGLGIHTLWLVATVTR</sequence>
<reference evidence="2 3" key="1">
    <citation type="journal article" date="2019" name="Mol. Ecol. Resour.">
        <title>Improving Illumina assemblies with Hi-C and long reads: an example with the North African dromedary.</title>
        <authorList>
            <person name="Elbers J.P."/>
            <person name="Rogers M.F."/>
            <person name="Perelman P.L."/>
            <person name="Proskuryakova A.A."/>
            <person name="Serdyukova N.A."/>
            <person name="Johnson W.E."/>
            <person name="Horin P."/>
            <person name="Corander J."/>
            <person name="Murphy D."/>
            <person name="Burger P.A."/>
        </authorList>
    </citation>
    <scope>NUCLEOTIDE SEQUENCE [LARGE SCALE GENOMIC DNA]</scope>
    <source>
        <strain evidence="2">Drom800</strain>
        <tissue evidence="2">Blood</tissue>
    </source>
</reference>
<dbReference type="AlphaFoldDB" id="A0A5N4D996"/>
<name>A0A5N4D996_CAMDR</name>
<gene>
    <name evidence="2" type="primary">Glypican-5</name>
    <name evidence="2" type="ORF">Cadr_000012847</name>
</gene>
<dbReference type="Proteomes" id="UP000299084">
    <property type="component" value="Unassembled WGS sequence"/>
</dbReference>
<feature type="region of interest" description="Disordered" evidence="1">
    <location>
        <begin position="110"/>
        <end position="133"/>
    </location>
</feature>
<proteinExistence type="predicted"/>
<protein>
    <submittedName>
        <fullName evidence="2">Glypican-5</fullName>
    </submittedName>
</protein>
<organism evidence="2 3">
    <name type="scientific">Camelus dromedarius</name>
    <name type="common">Dromedary</name>
    <name type="synonym">Arabian camel</name>
    <dbReference type="NCBI Taxonomy" id="9838"/>
    <lineage>
        <taxon>Eukaryota</taxon>
        <taxon>Metazoa</taxon>
        <taxon>Chordata</taxon>
        <taxon>Craniata</taxon>
        <taxon>Vertebrata</taxon>
        <taxon>Euteleostomi</taxon>
        <taxon>Mammalia</taxon>
        <taxon>Eutheria</taxon>
        <taxon>Laurasiatheria</taxon>
        <taxon>Artiodactyla</taxon>
        <taxon>Tylopoda</taxon>
        <taxon>Camelidae</taxon>
        <taxon>Camelus</taxon>
    </lineage>
</organism>
<dbReference type="EMBL" id="JWIN03000014">
    <property type="protein sequence ID" value="KAB1267723.1"/>
    <property type="molecule type" value="Genomic_DNA"/>
</dbReference>
<keyword evidence="3" id="KW-1185">Reference proteome</keyword>
<comment type="caution">
    <text evidence="2">The sequence shown here is derived from an EMBL/GenBank/DDBJ whole genome shotgun (WGS) entry which is preliminary data.</text>
</comment>
<evidence type="ECO:0000256" key="1">
    <source>
        <dbReference type="SAM" id="MobiDB-lite"/>
    </source>
</evidence>